<accession>A0A1A8WFJ6</accession>
<name>A0A1A8WFJ6_PLAOA</name>
<protein>
    <submittedName>
        <fullName evidence="1">PIR Superfamily Protein</fullName>
    </submittedName>
</protein>
<proteinExistence type="predicted"/>
<dbReference type="AlphaFoldDB" id="A0A1A8WFJ6"/>
<evidence type="ECO:0000313" key="2">
    <source>
        <dbReference type="Proteomes" id="UP000078560"/>
    </source>
</evidence>
<gene>
    <name evidence="1" type="ORF">POVCU2_0069520</name>
</gene>
<dbReference type="EMBL" id="FLQU01001164">
    <property type="protein sequence ID" value="SBS91724.1"/>
    <property type="molecule type" value="Genomic_DNA"/>
</dbReference>
<sequence>MYLGVLASVKFYNIMNTDYNDLSNYNQQCDTTFPLKNIATPNQKNAHYFIRTERIGQEPDDPAIGFSETEKTQENYVIETKVGKSILGIAPVVITASALYNLAGKNHNITGNEIGDNEFLGHTQESGNIFFDGTKNYISY</sequence>
<evidence type="ECO:0000313" key="1">
    <source>
        <dbReference type="EMBL" id="SBS91724.1"/>
    </source>
</evidence>
<organism evidence="1 2">
    <name type="scientific">Plasmodium ovale curtisi</name>
    <dbReference type="NCBI Taxonomy" id="864141"/>
    <lineage>
        <taxon>Eukaryota</taxon>
        <taxon>Sar</taxon>
        <taxon>Alveolata</taxon>
        <taxon>Apicomplexa</taxon>
        <taxon>Aconoidasida</taxon>
        <taxon>Haemosporida</taxon>
        <taxon>Plasmodiidae</taxon>
        <taxon>Plasmodium</taxon>
        <taxon>Plasmodium (Plasmodium)</taxon>
    </lineage>
</organism>
<reference evidence="2" key="1">
    <citation type="submission" date="2016-05" db="EMBL/GenBank/DDBJ databases">
        <authorList>
            <person name="Naeem Raeece"/>
        </authorList>
    </citation>
    <scope>NUCLEOTIDE SEQUENCE [LARGE SCALE GENOMIC DNA]</scope>
</reference>
<dbReference type="Proteomes" id="UP000078560">
    <property type="component" value="Unassembled WGS sequence"/>
</dbReference>